<evidence type="ECO:0000313" key="1">
    <source>
        <dbReference type="EMBL" id="KKZ12135.1"/>
    </source>
</evidence>
<dbReference type="PATRIC" id="fig|1604020.3.peg.777"/>
<dbReference type="EMBL" id="JXQG01000028">
    <property type="protein sequence ID" value="KKZ12135.1"/>
    <property type="molecule type" value="Genomic_DNA"/>
</dbReference>
<protein>
    <recommendedName>
        <fullName evidence="3">DUF4258 domain-containing protein</fullName>
    </recommendedName>
</protein>
<sequence>MTKTKHYGSRISQRGIRETNVALALRYGIPYGDKFVLGRKQIGHVIQAFDRQRKQLLRTMDKGGVVVVEQDGNLITAYDFDSFNRY</sequence>
<evidence type="ECO:0008006" key="3">
    <source>
        <dbReference type="Google" id="ProtNLM"/>
    </source>
</evidence>
<proteinExistence type="predicted"/>
<evidence type="ECO:0000313" key="2">
    <source>
        <dbReference type="Proteomes" id="UP000035067"/>
    </source>
</evidence>
<dbReference type="AlphaFoldDB" id="A0A0G2J4U2"/>
<comment type="caution">
    <text evidence="1">The sequence shown here is derived from an EMBL/GenBank/DDBJ whole genome shotgun (WGS) entry which is preliminary data.</text>
</comment>
<dbReference type="Proteomes" id="UP000035067">
    <property type="component" value="Unassembled WGS sequence"/>
</dbReference>
<gene>
    <name evidence="1" type="ORF">TE42_05715</name>
</gene>
<accession>A0A0G2J4U2</accession>
<organism evidence="1 2">
    <name type="scientific">Candidatus Synechococcus spongiarum SP3</name>
    <dbReference type="NCBI Taxonomy" id="1604020"/>
    <lineage>
        <taxon>Bacteria</taxon>
        <taxon>Bacillati</taxon>
        <taxon>Cyanobacteriota</taxon>
        <taxon>Cyanophyceae</taxon>
        <taxon>Synechococcales</taxon>
        <taxon>Synechococcaceae</taxon>
        <taxon>Synechococcus</taxon>
    </lineage>
</organism>
<reference evidence="1 2" key="1">
    <citation type="submission" date="2015-01" db="EMBL/GenBank/DDBJ databases">
        <title>Lifestyle Evolution in Cyanobacterial Symbionts of Sponges.</title>
        <authorList>
            <person name="Burgsdorf I."/>
            <person name="Slaby B.M."/>
            <person name="Handley K.M."/>
            <person name="Haber M."/>
            <person name="Blom J."/>
            <person name="Marshall C.W."/>
            <person name="Gilbert J.A."/>
            <person name="Hentschel U."/>
            <person name="Steindler L."/>
        </authorList>
    </citation>
    <scope>NUCLEOTIDE SEQUENCE [LARGE SCALE GENOMIC DNA]</scope>
    <source>
        <strain evidence="1">SP3</strain>
    </source>
</reference>
<name>A0A0G2J4U2_9SYNE</name>